<evidence type="ECO:0000313" key="4">
    <source>
        <dbReference type="EMBL" id="CAB4988886.1"/>
    </source>
</evidence>
<dbReference type="EMBL" id="CAEZYW010000171">
    <property type="protein sequence ID" value="CAB4747374.1"/>
    <property type="molecule type" value="Genomic_DNA"/>
</dbReference>
<dbReference type="Pfam" id="PF01243">
    <property type="entry name" value="PNPOx_N"/>
    <property type="match status" value="1"/>
</dbReference>
<dbReference type="GO" id="GO:0005829">
    <property type="term" value="C:cytosol"/>
    <property type="evidence" value="ECO:0007669"/>
    <property type="project" value="TreeGrafter"/>
</dbReference>
<reference evidence="4" key="1">
    <citation type="submission" date="2020-05" db="EMBL/GenBank/DDBJ databases">
        <authorList>
            <person name="Chiriac C."/>
            <person name="Salcher M."/>
            <person name="Ghai R."/>
            <person name="Kavagutti S V."/>
        </authorList>
    </citation>
    <scope>NUCLEOTIDE SEQUENCE</scope>
</reference>
<dbReference type="AlphaFoldDB" id="A0A6J7N6W3"/>
<keyword evidence="1" id="KW-0560">Oxidoreductase</keyword>
<protein>
    <submittedName>
        <fullName evidence="4">Unannotated protein</fullName>
    </submittedName>
</protein>
<evidence type="ECO:0000256" key="1">
    <source>
        <dbReference type="ARBA" id="ARBA00023002"/>
    </source>
</evidence>
<feature type="domain" description="Pyridoxamine 5'-phosphate oxidase N-terminal" evidence="2">
    <location>
        <begin position="5"/>
        <end position="118"/>
    </location>
</feature>
<organism evidence="4">
    <name type="scientific">freshwater metagenome</name>
    <dbReference type="NCBI Taxonomy" id="449393"/>
    <lineage>
        <taxon>unclassified sequences</taxon>
        <taxon>metagenomes</taxon>
        <taxon>ecological metagenomes</taxon>
    </lineage>
</organism>
<sequence length="119" mass="13172">MDIDALARAKYLSLTTFKRDGSAVATPVWLVREDDALLVITQGSSAKVRRIRNDPHVLLAPCDARGRMKGEQIAGLAVLQDPVETERITALIRKRYGLLGWMLTRRGSDDRTGIRISVG</sequence>
<dbReference type="InterPro" id="IPR011576">
    <property type="entry name" value="Pyridox_Oxase_N"/>
</dbReference>
<name>A0A6J7N6W3_9ZZZZ</name>
<evidence type="ECO:0000259" key="2">
    <source>
        <dbReference type="Pfam" id="PF01243"/>
    </source>
</evidence>
<dbReference type="PANTHER" id="PTHR35176:SF11">
    <property type="entry name" value="PYRIDOXAMINE 5'-PHOSPHATE OXIDASE FAMILY PROTEIN"/>
    <property type="match status" value="1"/>
</dbReference>
<dbReference type="InterPro" id="IPR052019">
    <property type="entry name" value="F420H2_bilvrd_red/Heme_oxyg"/>
</dbReference>
<accession>A0A6J7N6W3</accession>
<dbReference type="EMBL" id="CAFBOM010000139">
    <property type="protein sequence ID" value="CAB4988886.1"/>
    <property type="molecule type" value="Genomic_DNA"/>
</dbReference>
<dbReference type="InterPro" id="IPR012349">
    <property type="entry name" value="Split_barrel_FMN-bd"/>
</dbReference>
<dbReference type="Gene3D" id="2.30.110.10">
    <property type="entry name" value="Electron Transport, Fmn-binding Protein, Chain A"/>
    <property type="match status" value="1"/>
</dbReference>
<evidence type="ECO:0000313" key="3">
    <source>
        <dbReference type="EMBL" id="CAB4747374.1"/>
    </source>
</evidence>
<dbReference type="NCBIfam" id="TIGR03666">
    <property type="entry name" value="Rv2061_F420"/>
    <property type="match status" value="1"/>
</dbReference>
<dbReference type="SUPFAM" id="SSF50475">
    <property type="entry name" value="FMN-binding split barrel"/>
    <property type="match status" value="1"/>
</dbReference>
<dbReference type="PANTHER" id="PTHR35176">
    <property type="entry name" value="HEME OXYGENASE HI_0854-RELATED"/>
    <property type="match status" value="1"/>
</dbReference>
<dbReference type="InterPro" id="IPR019965">
    <property type="entry name" value="PPOX_F420-dep_Rv2061_put"/>
</dbReference>
<dbReference type="GO" id="GO:0016627">
    <property type="term" value="F:oxidoreductase activity, acting on the CH-CH group of donors"/>
    <property type="evidence" value="ECO:0007669"/>
    <property type="project" value="TreeGrafter"/>
</dbReference>
<gene>
    <name evidence="3" type="ORF">UFOPK2786_01105</name>
    <name evidence="4" type="ORF">UFOPK3957_00901</name>
</gene>
<proteinExistence type="predicted"/>
<dbReference type="GO" id="GO:0070967">
    <property type="term" value="F:coenzyme F420 binding"/>
    <property type="evidence" value="ECO:0007669"/>
    <property type="project" value="TreeGrafter"/>
</dbReference>